<keyword evidence="4 6" id="KW-0450">Lipoyl</keyword>
<protein>
    <recommendedName>
        <fullName evidence="6">Dihydrolipoamide acetyltransferase component of pyruvate dehydrogenase complex</fullName>
        <ecNumber evidence="6">2.3.1.-</ecNumber>
    </recommendedName>
</protein>
<evidence type="ECO:0000259" key="9">
    <source>
        <dbReference type="PROSITE" id="PS51826"/>
    </source>
</evidence>
<evidence type="ECO:0000313" key="10">
    <source>
        <dbReference type="EMBL" id="MFB9628982.1"/>
    </source>
</evidence>
<keyword evidence="5 6" id="KW-0012">Acyltransferase</keyword>
<feature type="compositionally biased region" description="Low complexity" evidence="7">
    <location>
        <begin position="222"/>
        <end position="240"/>
    </location>
</feature>
<dbReference type="GO" id="GO:0016746">
    <property type="term" value="F:acyltransferase activity"/>
    <property type="evidence" value="ECO:0007669"/>
    <property type="project" value="UniProtKB-KW"/>
</dbReference>
<evidence type="ECO:0000256" key="3">
    <source>
        <dbReference type="ARBA" id="ARBA00022679"/>
    </source>
</evidence>
<dbReference type="InterPro" id="IPR036625">
    <property type="entry name" value="E3-bd_dom_sf"/>
</dbReference>
<feature type="compositionally biased region" description="Basic and acidic residues" evidence="7">
    <location>
        <begin position="211"/>
        <end position="221"/>
    </location>
</feature>
<evidence type="ECO:0000259" key="8">
    <source>
        <dbReference type="PROSITE" id="PS50968"/>
    </source>
</evidence>
<dbReference type="SUPFAM" id="SSF52777">
    <property type="entry name" value="CoA-dependent acyltransferases"/>
    <property type="match status" value="1"/>
</dbReference>
<dbReference type="PANTHER" id="PTHR43178:SF5">
    <property type="entry name" value="LIPOAMIDE ACYLTRANSFERASE COMPONENT OF BRANCHED-CHAIN ALPHA-KETO ACID DEHYDROGENASE COMPLEX, MITOCHONDRIAL"/>
    <property type="match status" value="1"/>
</dbReference>
<accession>A0ABV5SBH6</accession>
<evidence type="ECO:0000256" key="1">
    <source>
        <dbReference type="ARBA" id="ARBA00001938"/>
    </source>
</evidence>
<dbReference type="InterPro" id="IPR050743">
    <property type="entry name" value="2-oxoacid_DH_E2_comp"/>
</dbReference>
<dbReference type="CDD" id="cd06849">
    <property type="entry name" value="lipoyl_domain"/>
    <property type="match status" value="1"/>
</dbReference>
<evidence type="ECO:0000313" key="11">
    <source>
        <dbReference type="Proteomes" id="UP001589532"/>
    </source>
</evidence>
<reference evidence="10 11" key="1">
    <citation type="submission" date="2024-09" db="EMBL/GenBank/DDBJ databases">
        <authorList>
            <person name="Sun Q."/>
            <person name="Mori K."/>
        </authorList>
    </citation>
    <scope>NUCLEOTIDE SEQUENCE [LARGE SCALE GENOMIC DNA]</scope>
    <source>
        <strain evidence="10 11">JCM 3143</strain>
    </source>
</reference>
<evidence type="ECO:0000256" key="6">
    <source>
        <dbReference type="RuleBase" id="RU003423"/>
    </source>
</evidence>
<proteinExistence type="inferred from homology"/>
<dbReference type="InterPro" id="IPR001078">
    <property type="entry name" value="2-oxoacid_DH_actylTfrase"/>
</dbReference>
<name>A0ABV5SBH6_9ACTN</name>
<feature type="region of interest" description="Disordered" evidence="7">
    <location>
        <begin position="149"/>
        <end position="168"/>
    </location>
</feature>
<dbReference type="Gene3D" id="2.40.50.100">
    <property type="match status" value="1"/>
</dbReference>
<dbReference type="SUPFAM" id="SSF47005">
    <property type="entry name" value="Peripheral subunit-binding domain of 2-oxo acid dehydrogenase complex"/>
    <property type="match status" value="2"/>
</dbReference>
<comment type="similarity">
    <text evidence="2 6">Belongs to the 2-oxoacid dehydrogenase family.</text>
</comment>
<organism evidence="10 11">
    <name type="scientific">Nonomuraea helvata</name>
    <dbReference type="NCBI Taxonomy" id="37484"/>
    <lineage>
        <taxon>Bacteria</taxon>
        <taxon>Bacillati</taxon>
        <taxon>Actinomycetota</taxon>
        <taxon>Actinomycetes</taxon>
        <taxon>Streptosporangiales</taxon>
        <taxon>Streptosporangiaceae</taxon>
        <taxon>Nonomuraea</taxon>
    </lineage>
</organism>
<dbReference type="PROSITE" id="PS50968">
    <property type="entry name" value="BIOTINYL_LIPOYL"/>
    <property type="match status" value="1"/>
</dbReference>
<evidence type="ECO:0000256" key="2">
    <source>
        <dbReference type="ARBA" id="ARBA00007317"/>
    </source>
</evidence>
<dbReference type="PANTHER" id="PTHR43178">
    <property type="entry name" value="DIHYDROLIPOAMIDE ACETYLTRANSFERASE COMPONENT OF PYRUVATE DEHYDROGENASE COMPLEX"/>
    <property type="match status" value="1"/>
</dbReference>
<gene>
    <name evidence="10" type="ORF">ACFFSA_38410</name>
</gene>
<dbReference type="Gene3D" id="4.10.320.10">
    <property type="entry name" value="E3-binding domain"/>
    <property type="match status" value="2"/>
</dbReference>
<evidence type="ECO:0000256" key="4">
    <source>
        <dbReference type="ARBA" id="ARBA00022823"/>
    </source>
</evidence>
<comment type="cofactor">
    <cofactor evidence="1 6">
        <name>(R)-lipoate</name>
        <dbReference type="ChEBI" id="CHEBI:83088"/>
    </cofactor>
</comment>
<dbReference type="Pfam" id="PF00198">
    <property type="entry name" value="2-oxoacid_dh"/>
    <property type="match status" value="1"/>
</dbReference>
<dbReference type="Gene3D" id="3.30.559.10">
    <property type="entry name" value="Chloramphenicol acetyltransferase-like domain"/>
    <property type="match status" value="1"/>
</dbReference>
<dbReference type="Pfam" id="PF02817">
    <property type="entry name" value="E3_binding"/>
    <property type="match status" value="2"/>
</dbReference>
<dbReference type="RefSeq" id="WP_344998890.1">
    <property type="nucleotide sequence ID" value="NZ_BAAAXV010000009.1"/>
</dbReference>
<feature type="region of interest" description="Disordered" evidence="7">
    <location>
        <begin position="211"/>
        <end position="246"/>
    </location>
</feature>
<dbReference type="EMBL" id="JBHMBW010000051">
    <property type="protein sequence ID" value="MFB9628982.1"/>
    <property type="molecule type" value="Genomic_DNA"/>
</dbReference>
<evidence type="ECO:0000256" key="5">
    <source>
        <dbReference type="ARBA" id="ARBA00023315"/>
    </source>
</evidence>
<dbReference type="InterPro" id="IPR004167">
    <property type="entry name" value="PSBD"/>
</dbReference>
<comment type="caution">
    <text evidence="10">The sequence shown here is derived from an EMBL/GenBank/DDBJ whole genome shotgun (WGS) entry which is preliminary data.</text>
</comment>
<dbReference type="InterPro" id="IPR000089">
    <property type="entry name" value="Biotin_lipoyl"/>
</dbReference>
<feature type="domain" description="Peripheral subunit-binding (PSBD)" evidence="9">
    <location>
        <begin position="174"/>
        <end position="211"/>
    </location>
</feature>
<evidence type="ECO:0000256" key="7">
    <source>
        <dbReference type="SAM" id="MobiDB-lite"/>
    </source>
</evidence>
<feature type="compositionally biased region" description="Pro residues" evidence="7">
    <location>
        <begin position="112"/>
        <end position="133"/>
    </location>
</feature>
<feature type="compositionally biased region" description="Basic residues" evidence="7">
    <location>
        <begin position="97"/>
        <end position="111"/>
    </location>
</feature>
<feature type="domain" description="Peripheral subunit-binding (PSBD)" evidence="9">
    <location>
        <begin position="133"/>
        <end position="170"/>
    </location>
</feature>
<dbReference type="Pfam" id="PF00364">
    <property type="entry name" value="Biotin_lipoyl"/>
    <property type="match status" value="1"/>
</dbReference>
<dbReference type="EC" id="2.3.1.-" evidence="6"/>
<dbReference type="Proteomes" id="UP001589532">
    <property type="component" value="Unassembled WGS sequence"/>
</dbReference>
<feature type="domain" description="Lipoyl-binding" evidence="8">
    <location>
        <begin position="5"/>
        <end position="80"/>
    </location>
</feature>
<dbReference type="SUPFAM" id="SSF51230">
    <property type="entry name" value="Single hybrid motif"/>
    <property type="match status" value="1"/>
</dbReference>
<dbReference type="InterPro" id="IPR011053">
    <property type="entry name" value="Single_hybrid_motif"/>
</dbReference>
<keyword evidence="11" id="KW-1185">Reference proteome</keyword>
<dbReference type="PROSITE" id="PS51826">
    <property type="entry name" value="PSBD"/>
    <property type="match status" value="2"/>
</dbReference>
<feature type="region of interest" description="Disordered" evidence="7">
    <location>
        <begin position="79"/>
        <end position="135"/>
    </location>
</feature>
<sequence>MTGEPAQFRMPSLGADMEAGSVAEWLVQPGDHVRKGDVIAVIDTDKALIEVESFHTGAVESLLVDVGEKVPVGTPLALIGGAAPSGEPRVPAPPQRPTRKRPPARAAKKRPQPGPPPEPVAGPPEPPPQPSPITSPIVRHLAEKRGLDLATVHGTGPGGRVTRADVERAESRVKASPLARRIALDLGVDLAAVHGTGRTGAIRADDVREAAARAGERREAPPAEGAPAAPAVEAAAAGEPGPEGRRDAMRQAIARAMSRSKREIPHYYLSTTVDMSAALGWLRARNRDLPVANRLLPAVLLLKAAARAAMEVPQLNGFWIDDAFVPGKAVNLGVAISLKGGGLIAPALHDASNRDLDDLMAALRDLVARSRSGRMRGSEMTEATITVTNLGEQGVEAVHGVIYPPQVALVGFGKILDRPWAVDGLLGVRPVVTVTLAADHRATDGFTGGRFLAAVDRLLNRPEGL</sequence>
<dbReference type="InterPro" id="IPR023213">
    <property type="entry name" value="CAT-like_dom_sf"/>
</dbReference>
<keyword evidence="3 6" id="KW-0808">Transferase</keyword>